<evidence type="ECO:0000313" key="3">
    <source>
        <dbReference type="EMBL" id="QEV38195.1"/>
    </source>
</evidence>
<protein>
    <submittedName>
        <fullName evidence="2">Uncharacterized protein</fullName>
    </submittedName>
</protein>
<dbReference type="KEGG" id="snq:CP978_06260"/>
<keyword evidence="4" id="KW-1185">Reference proteome</keyword>
<dbReference type="Proteomes" id="UP000325763">
    <property type="component" value="Chromosome"/>
</dbReference>
<feature type="compositionally biased region" description="Low complexity" evidence="1">
    <location>
        <begin position="48"/>
        <end position="76"/>
    </location>
</feature>
<sequence>MTAAAVGAAVLTTTGITYATPGRVTPAAPLAKRVVPPVQTPAAPSLAPLAGATANANGNEKTNGNGNANGNTNGTANGNGNGNGNERSDEDRNQGGRGQGEDRGYGGGGGGYGGGGSFGYGGGGYRGFDRRDDGGSIQFNDRTYSGFIRGCVSVASGLGSTSFSIYNDTKQWVEVYRGFTCDNGAPIATVGPYGATYGVAPSTSDNGDGGSDLLSRLRSGGLFLNDGVVGSFRVIGHHDW</sequence>
<evidence type="ECO:0000313" key="4">
    <source>
        <dbReference type="Proteomes" id="UP000031526"/>
    </source>
</evidence>
<dbReference type="Proteomes" id="UP000031526">
    <property type="component" value="Chromosome"/>
</dbReference>
<proteinExistence type="predicted"/>
<reference evidence="2 4" key="2">
    <citation type="journal article" date="2016" name="Appl. Microbiol. Biotechnol.">
        <title>Exploiting the genome sequence of Streptomyces nodosus for enhanced antibiotic production.</title>
        <authorList>
            <person name="Sweeney P."/>
            <person name="Murphy C.D."/>
            <person name="Caffrey P."/>
        </authorList>
    </citation>
    <scope>NUCLEOTIDE SEQUENCE [LARGE SCALE GENOMIC DNA]</scope>
    <source>
        <strain evidence="2 4">ATCC 14899</strain>
    </source>
</reference>
<dbReference type="EMBL" id="CP009313">
    <property type="protein sequence ID" value="AJE39609.1"/>
    <property type="molecule type" value="Genomic_DNA"/>
</dbReference>
<reference evidence="3 5" key="3">
    <citation type="submission" date="2017-09" db="EMBL/GenBank/DDBJ databases">
        <title>Streptomyces genome completion.</title>
        <authorList>
            <person name="Lee N."/>
            <person name="Cho B.-K."/>
        </authorList>
    </citation>
    <scope>NUCLEOTIDE SEQUENCE [LARGE SCALE GENOMIC DNA]</scope>
    <source>
        <strain evidence="3 5">ATCC 14899</strain>
    </source>
</reference>
<feature type="region of interest" description="Disordered" evidence="1">
    <location>
        <begin position="48"/>
        <end position="110"/>
    </location>
</feature>
<dbReference type="AlphaFoldDB" id="A0A0B5D8S3"/>
<dbReference type="HOGENOM" id="CLU_1155886_0_0_11"/>
<name>A0A0B5D8S3_9ACTN</name>
<organism evidence="2 4">
    <name type="scientific">Streptomyces nodosus</name>
    <dbReference type="NCBI Taxonomy" id="40318"/>
    <lineage>
        <taxon>Bacteria</taxon>
        <taxon>Bacillati</taxon>
        <taxon>Actinomycetota</taxon>
        <taxon>Actinomycetes</taxon>
        <taxon>Kitasatosporales</taxon>
        <taxon>Streptomycetaceae</taxon>
        <taxon>Streptomyces</taxon>
    </lineage>
</organism>
<feature type="compositionally biased region" description="Basic and acidic residues" evidence="1">
    <location>
        <begin position="86"/>
        <end position="104"/>
    </location>
</feature>
<dbReference type="EMBL" id="CP023747">
    <property type="protein sequence ID" value="QEV38195.1"/>
    <property type="molecule type" value="Genomic_DNA"/>
</dbReference>
<gene>
    <name evidence="3" type="ORF">CP978_06260</name>
    <name evidence="2" type="ORF">SNOD_05920</name>
</gene>
<accession>A0A0B5D8S3</accession>
<evidence type="ECO:0000313" key="2">
    <source>
        <dbReference type="EMBL" id="AJE39609.1"/>
    </source>
</evidence>
<evidence type="ECO:0000256" key="1">
    <source>
        <dbReference type="SAM" id="MobiDB-lite"/>
    </source>
</evidence>
<reference evidence="4" key="1">
    <citation type="submission" date="2014-09" db="EMBL/GenBank/DDBJ databases">
        <title>Sequence of the Streptomyces nodosus genome.</title>
        <authorList>
            <person name="Sweeney P."/>
            <person name="Stephens N."/>
            <person name="Murphy C."/>
            <person name="Caffrey P."/>
        </authorList>
    </citation>
    <scope>NUCLEOTIDE SEQUENCE [LARGE SCALE GENOMIC DNA]</scope>
    <source>
        <strain evidence="4">ATCC 14899</strain>
    </source>
</reference>
<evidence type="ECO:0000313" key="5">
    <source>
        <dbReference type="Proteomes" id="UP000325763"/>
    </source>
</evidence>